<evidence type="ECO:0000313" key="1">
    <source>
        <dbReference type="EMBL" id="PIC20351.1"/>
    </source>
</evidence>
<proteinExistence type="predicted"/>
<accession>A0A2G5SZS2</accession>
<name>A0A2G5SZS2_9PELO</name>
<comment type="caution">
    <text evidence="1">The sequence shown here is derived from an EMBL/GenBank/DDBJ whole genome shotgun (WGS) entry which is preliminary data.</text>
</comment>
<dbReference type="OrthoDB" id="5871387at2759"/>
<gene>
    <name evidence="1" type="primary">Cnig_chr_X.g25582</name>
    <name evidence="1" type="ORF">B9Z55_025582</name>
</gene>
<dbReference type="STRING" id="1611254.A0A2G5SZS2"/>
<keyword evidence="2" id="KW-1185">Reference proteome</keyword>
<dbReference type="InterPro" id="IPR036296">
    <property type="entry name" value="SKP1-like_dim_sf"/>
</dbReference>
<reference evidence="2" key="1">
    <citation type="submission" date="2017-10" db="EMBL/GenBank/DDBJ databases">
        <title>Rapid genome shrinkage in a self-fertile nematode reveals novel sperm competition proteins.</title>
        <authorList>
            <person name="Yin D."/>
            <person name="Schwarz E.M."/>
            <person name="Thomas C.G."/>
            <person name="Felde R.L."/>
            <person name="Korf I.F."/>
            <person name="Cutter A.D."/>
            <person name="Schartner C.M."/>
            <person name="Ralston E.J."/>
            <person name="Meyer B.J."/>
            <person name="Haag E.S."/>
        </authorList>
    </citation>
    <scope>NUCLEOTIDE SEQUENCE [LARGE SCALE GENOMIC DNA]</scope>
    <source>
        <strain evidence="2">JU1422</strain>
    </source>
</reference>
<dbReference type="Gene3D" id="3.30.710.10">
    <property type="entry name" value="Potassium Channel Kv1.1, Chain A"/>
    <property type="match status" value="1"/>
</dbReference>
<organism evidence="1 2">
    <name type="scientific">Caenorhabditis nigoni</name>
    <dbReference type="NCBI Taxonomy" id="1611254"/>
    <lineage>
        <taxon>Eukaryota</taxon>
        <taxon>Metazoa</taxon>
        <taxon>Ecdysozoa</taxon>
        <taxon>Nematoda</taxon>
        <taxon>Chromadorea</taxon>
        <taxon>Rhabditida</taxon>
        <taxon>Rhabditina</taxon>
        <taxon>Rhabditomorpha</taxon>
        <taxon>Rhabditoidea</taxon>
        <taxon>Rhabditidae</taxon>
        <taxon>Peloderinae</taxon>
        <taxon>Caenorhabditis</taxon>
    </lineage>
</organism>
<dbReference type="SUPFAM" id="SSF81382">
    <property type="entry name" value="Skp1 dimerisation domain-like"/>
    <property type="match status" value="1"/>
</dbReference>
<dbReference type="AlphaFoldDB" id="A0A2G5SZS2"/>
<sequence length="131" mass="14509">MSTDNIVSRKEKTKNTAPLISPKTIELMVKWCEYHKDDEPYIPEPGFPRKPELSDWDRQFFASMDPTALFHVAAAAKYCELEKLSDCIIAHKVGKTTSEELANGCSIESIRKVATAAGTTEASGEICETTP</sequence>
<evidence type="ECO:0008006" key="3">
    <source>
        <dbReference type="Google" id="ProtNLM"/>
    </source>
</evidence>
<evidence type="ECO:0000313" key="2">
    <source>
        <dbReference type="Proteomes" id="UP000230233"/>
    </source>
</evidence>
<dbReference type="GO" id="GO:0006511">
    <property type="term" value="P:ubiquitin-dependent protein catabolic process"/>
    <property type="evidence" value="ECO:0007669"/>
    <property type="project" value="InterPro"/>
</dbReference>
<protein>
    <recommendedName>
        <fullName evidence="3">SKP1 component POZ domain-containing protein</fullName>
    </recommendedName>
</protein>
<dbReference type="InterPro" id="IPR011333">
    <property type="entry name" value="SKP1/BTB/POZ_sf"/>
</dbReference>
<dbReference type="EMBL" id="PDUG01000006">
    <property type="protein sequence ID" value="PIC20351.1"/>
    <property type="molecule type" value="Genomic_DNA"/>
</dbReference>
<dbReference type="Proteomes" id="UP000230233">
    <property type="component" value="Chromosome X"/>
</dbReference>